<dbReference type="Proteomes" id="UP001157125">
    <property type="component" value="Unassembled WGS sequence"/>
</dbReference>
<accession>A0ABQ6IG74</accession>
<protein>
    <submittedName>
        <fullName evidence="3">Short chain dehydrogenase</fullName>
    </submittedName>
</protein>
<dbReference type="InterPro" id="IPR036291">
    <property type="entry name" value="NAD(P)-bd_dom_sf"/>
</dbReference>
<dbReference type="Gene3D" id="3.40.50.720">
    <property type="entry name" value="NAD(P)-binding Rossmann-like Domain"/>
    <property type="match status" value="1"/>
</dbReference>
<dbReference type="EMBL" id="BSUN01000001">
    <property type="protein sequence ID" value="GMA36912.1"/>
    <property type="molecule type" value="Genomic_DNA"/>
</dbReference>
<reference evidence="4" key="1">
    <citation type="journal article" date="2019" name="Int. J. Syst. Evol. Microbiol.">
        <title>The Global Catalogue of Microorganisms (GCM) 10K type strain sequencing project: providing services to taxonomists for standard genome sequencing and annotation.</title>
        <authorList>
            <consortium name="The Broad Institute Genomics Platform"/>
            <consortium name="The Broad Institute Genome Sequencing Center for Infectious Disease"/>
            <person name="Wu L."/>
            <person name="Ma J."/>
        </authorList>
    </citation>
    <scope>NUCLEOTIDE SEQUENCE [LARGE SCALE GENOMIC DNA]</scope>
    <source>
        <strain evidence="4">NBRC 112299</strain>
    </source>
</reference>
<dbReference type="NCBIfam" id="NF005754">
    <property type="entry name" value="PRK07578.1"/>
    <property type="match status" value="1"/>
</dbReference>
<dbReference type="InterPro" id="IPR051122">
    <property type="entry name" value="SDR_DHRS6-like"/>
</dbReference>
<dbReference type="PANTHER" id="PTHR43477">
    <property type="entry name" value="DIHYDROANTICAPSIN 7-DEHYDROGENASE"/>
    <property type="match status" value="1"/>
</dbReference>
<evidence type="ECO:0000313" key="3">
    <source>
        <dbReference type="EMBL" id="GMA36912.1"/>
    </source>
</evidence>
<evidence type="ECO:0000256" key="2">
    <source>
        <dbReference type="ARBA" id="ARBA00023002"/>
    </source>
</evidence>
<comment type="caution">
    <text evidence="3">The sequence shown here is derived from an EMBL/GenBank/DDBJ whole genome shotgun (WGS) entry which is preliminary data.</text>
</comment>
<dbReference type="SUPFAM" id="SSF51735">
    <property type="entry name" value="NAD(P)-binding Rossmann-fold domains"/>
    <property type="match status" value="1"/>
</dbReference>
<evidence type="ECO:0000313" key="4">
    <source>
        <dbReference type="Proteomes" id="UP001157125"/>
    </source>
</evidence>
<keyword evidence="2" id="KW-0560">Oxidoreductase</keyword>
<sequence length="176" mass="18117">MCHAGRMRILIIGTGHVGSAARAALEASHDVIVASRSTTPAVDITDQASIQALFETVGTVDAVVTTVGKVPFKPLADLTRDDLEAGLAGKVLSQIDVVRIGLPYVTDGGSFTVTSGVLAREPIRTSAAASMANGALETYVMAAAPEMPRGIRLNAVSPSVLASSPQHHAAFAGFPR</sequence>
<name>A0ABQ6IG74_9MICO</name>
<keyword evidence="4" id="KW-1185">Reference proteome</keyword>
<dbReference type="PANTHER" id="PTHR43477:SF1">
    <property type="entry name" value="DIHYDROANTICAPSIN 7-DEHYDROGENASE"/>
    <property type="match status" value="1"/>
</dbReference>
<dbReference type="Pfam" id="PF13561">
    <property type="entry name" value="adh_short_C2"/>
    <property type="match status" value="1"/>
</dbReference>
<gene>
    <name evidence="3" type="ORF">GCM10025876_31160</name>
</gene>
<evidence type="ECO:0000256" key="1">
    <source>
        <dbReference type="ARBA" id="ARBA00006484"/>
    </source>
</evidence>
<proteinExistence type="inferred from homology"/>
<comment type="similarity">
    <text evidence="1">Belongs to the short-chain dehydrogenases/reductases (SDR) family.</text>
</comment>
<organism evidence="3 4">
    <name type="scientific">Demequina litorisediminis</name>
    <dbReference type="NCBI Taxonomy" id="1849022"/>
    <lineage>
        <taxon>Bacteria</taxon>
        <taxon>Bacillati</taxon>
        <taxon>Actinomycetota</taxon>
        <taxon>Actinomycetes</taxon>
        <taxon>Micrococcales</taxon>
        <taxon>Demequinaceae</taxon>
        <taxon>Demequina</taxon>
    </lineage>
</organism>
<dbReference type="CDD" id="cd11731">
    <property type="entry name" value="Lin1944_like_SDR_c"/>
    <property type="match status" value="1"/>
</dbReference>
<dbReference type="InterPro" id="IPR002347">
    <property type="entry name" value="SDR_fam"/>
</dbReference>